<gene>
    <name evidence="2" type="ORF">M011DRAFT_479678</name>
</gene>
<protein>
    <submittedName>
        <fullName evidence="2">Uncharacterized protein</fullName>
    </submittedName>
</protein>
<feature type="region of interest" description="Disordered" evidence="1">
    <location>
        <begin position="380"/>
        <end position="407"/>
    </location>
</feature>
<feature type="compositionally biased region" description="Polar residues" evidence="1">
    <location>
        <begin position="57"/>
        <end position="79"/>
    </location>
</feature>
<reference evidence="2" key="1">
    <citation type="journal article" date="2020" name="Stud. Mycol.">
        <title>101 Dothideomycetes genomes: a test case for predicting lifestyles and emergence of pathogens.</title>
        <authorList>
            <person name="Haridas S."/>
            <person name="Albert R."/>
            <person name="Binder M."/>
            <person name="Bloem J."/>
            <person name="Labutti K."/>
            <person name="Salamov A."/>
            <person name="Andreopoulos B."/>
            <person name="Baker S."/>
            <person name="Barry K."/>
            <person name="Bills G."/>
            <person name="Bluhm B."/>
            <person name="Cannon C."/>
            <person name="Castanera R."/>
            <person name="Culley D."/>
            <person name="Daum C."/>
            <person name="Ezra D."/>
            <person name="Gonzalez J."/>
            <person name="Henrissat B."/>
            <person name="Kuo A."/>
            <person name="Liang C."/>
            <person name="Lipzen A."/>
            <person name="Lutzoni F."/>
            <person name="Magnuson J."/>
            <person name="Mondo S."/>
            <person name="Nolan M."/>
            <person name="Ohm R."/>
            <person name="Pangilinan J."/>
            <person name="Park H.-J."/>
            <person name="Ramirez L."/>
            <person name="Alfaro M."/>
            <person name="Sun H."/>
            <person name="Tritt A."/>
            <person name="Yoshinaga Y."/>
            <person name="Zwiers L.-H."/>
            <person name="Turgeon B."/>
            <person name="Goodwin S."/>
            <person name="Spatafora J."/>
            <person name="Crous P."/>
            <person name="Grigoriev I."/>
        </authorList>
    </citation>
    <scope>NUCLEOTIDE SEQUENCE</scope>
    <source>
        <strain evidence="2">CBS 119925</strain>
    </source>
</reference>
<feature type="compositionally biased region" description="Polar residues" evidence="1">
    <location>
        <begin position="302"/>
        <end position="339"/>
    </location>
</feature>
<feature type="region of interest" description="Disordered" evidence="1">
    <location>
        <begin position="194"/>
        <end position="214"/>
    </location>
</feature>
<proteinExistence type="predicted"/>
<accession>A0A6A6V3N5</accession>
<evidence type="ECO:0000313" key="2">
    <source>
        <dbReference type="EMBL" id="KAF2744643.1"/>
    </source>
</evidence>
<organism evidence="2 3">
    <name type="scientific">Sporormia fimetaria CBS 119925</name>
    <dbReference type="NCBI Taxonomy" id="1340428"/>
    <lineage>
        <taxon>Eukaryota</taxon>
        <taxon>Fungi</taxon>
        <taxon>Dikarya</taxon>
        <taxon>Ascomycota</taxon>
        <taxon>Pezizomycotina</taxon>
        <taxon>Dothideomycetes</taxon>
        <taxon>Pleosporomycetidae</taxon>
        <taxon>Pleosporales</taxon>
        <taxon>Sporormiaceae</taxon>
        <taxon>Sporormia</taxon>
    </lineage>
</organism>
<feature type="compositionally biased region" description="Polar residues" evidence="1">
    <location>
        <begin position="39"/>
        <end position="50"/>
    </location>
</feature>
<name>A0A6A6V3N5_9PLEO</name>
<feature type="compositionally biased region" description="Polar residues" evidence="1">
    <location>
        <begin position="195"/>
        <end position="207"/>
    </location>
</feature>
<dbReference type="EMBL" id="MU006587">
    <property type="protein sequence ID" value="KAF2744643.1"/>
    <property type="molecule type" value="Genomic_DNA"/>
</dbReference>
<sequence>MGSPHDHLQSADAAILAQLSDYAVPVPQIPASTAPIPGQEQSRGSTSHQYLTPAPDSMNTHEGQAASDQQQDCSVSSAVVPTVPGYTPQPNGLPNATCDQRYRQFATPPLSPPSSYANSPPAGHEAAASHSLPPQLPPQGLETTSASNHNSVWGNQFASAQSGQHALYDQAQGAPVSVTEWVPVKANEGIPHQQMEAQQTGQQSFSQHGPAASDLHTVYPHADQKFAHTYPVRGGLGFTPVHINQDPPYQPSQPQETGQHSSTQHAPAAPNFQTAYPHPLANLPKSQTNLASHVLGLGYPNAYSSGPPSPRSFQLNDPHTPAPQSQTTYPHAYSTQPYANPSGPVSGLPYPAASVSGLLNPQTYFQHTHQIPGTNKYPVLAPRPPTSTSNLPYTQHTPTPTQRAPRPSSYHLHKLKNPGHFPLTTIHGLHNARLENMRLRLFYDSTTRTNTVVEVCADIVYATSSSPKSVIKREGDELVEVIDPELLWPRYTHLIIQDSKLLADMGVKKSERMFVSAHNILATDVFRLFPLRDMGKPGERPCVAGSVRHTFMHWMDLRVSGEEPHVGDERRPQWQEVMHVAGELGREVDGVEEEILEGFEMFGWGSGWRRSIPGAGRG</sequence>
<feature type="compositionally biased region" description="Polar residues" evidence="1">
    <location>
        <begin position="88"/>
        <end position="98"/>
    </location>
</feature>
<feature type="compositionally biased region" description="Polar residues" evidence="1">
    <location>
        <begin position="386"/>
        <end position="402"/>
    </location>
</feature>
<feature type="compositionally biased region" description="Polar residues" evidence="1">
    <location>
        <begin position="252"/>
        <end position="265"/>
    </location>
</feature>
<evidence type="ECO:0000256" key="1">
    <source>
        <dbReference type="SAM" id="MobiDB-lite"/>
    </source>
</evidence>
<dbReference type="Proteomes" id="UP000799440">
    <property type="component" value="Unassembled WGS sequence"/>
</dbReference>
<feature type="compositionally biased region" description="Polar residues" evidence="1">
    <location>
        <begin position="141"/>
        <end position="150"/>
    </location>
</feature>
<feature type="region of interest" description="Disordered" evidence="1">
    <location>
        <begin position="28"/>
        <end position="150"/>
    </location>
</feature>
<evidence type="ECO:0000313" key="3">
    <source>
        <dbReference type="Proteomes" id="UP000799440"/>
    </source>
</evidence>
<dbReference type="AlphaFoldDB" id="A0A6A6V3N5"/>
<feature type="region of interest" description="Disordered" evidence="1">
    <location>
        <begin position="302"/>
        <end position="345"/>
    </location>
</feature>
<keyword evidence="3" id="KW-1185">Reference proteome</keyword>
<feature type="region of interest" description="Disordered" evidence="1">
    <location>
        <begin position="237"/>
        <end position="284"/>
    </location>
</feature>